<dbReference type="OrthoDB" id="1450356at2"/>
<protein>
    <submittedName>
        <fullName evidence="1">Uncharacterized protein</fullName>
    </submittedName>
</protein>
<dbReference type="RefSeq" id="WP_112112498.1">
    <property type="nucleotide sequence ID" value="NZ_QLSZ01000003.1"/>
</dbReference>
<evidence type="ECO:0000313" key="1">
    <source>
        <dbReference type="EMBL" id="RAR73692.1"/>
    </source>
</evidence>
<comment type="caution">
    <text evidence="1">The sequence shown here is derived from an EMBL/GenBank/DDBJ whole genome shotgun (WGS) entry which is preliminary data.</text>
</comment>
<keyword evidence="2" id="KW-1185">Reference proteome</keyword>
<dbReference type="Proteomes" id="UP000248840">
    <property type="component" value="Unassembled WGS sequence"/>
</dbReference>
<reference evidence="1 2" key="1">
    <citation type="submission" date="2018-06" db="EMBL/GenBank/DDBJ databases">
        <title>Genomic Encyclopedia of Archaeal and Bacterial Type Strains, Phase II (KMG-II): from individual species to whole genera.</title>
        <authorList>
            <person name="Goeker M."/>
        </authorList>
    </citation>
    <scope>NUCLEOTIDE SEQUENCE [LARGE SCALE GENOMIC DNA]</scope>
    <source>
        <strain evidence="1 2">DSM 25663</strain>
    </source>
</reference>
<gene>
    <name evidence="1" type="ORF">CLV55_10311</name>
</gene>
<dbReference type="EMBL" id="QLSZ01000003">
    <property type="protein sequence ID" value="RAR73692.1"/>
    <property type="molecule type" value="Genomic_DNA"/>
</dbReference>
<name>A0A328YNG5_9FLAO</name>
<accession>A0A328YNG5</accession>
<organism evidence="1 2">
    <name type="scientific">Flavobacterium aciduliphilum</name>
    <dbReference type="NCBI Taxonomy" id="1101402"/>
    <lineage>
        <taxon>Bacteria</taxon>
        <taxon>Pseudomonadati</taxon>
        <taxon>Bacteroidota</taxon>
        <taxon>Flavobacteriia</taxon>
        <taxon>Flavobacteriales</taxon>
        <taxon>Flavobacteriaceae</taxon>
        <taxon>Flavobacterium</taxon>
    </lineage>
</organism>
<sequence>MNIIKNNTFTGTATIGLIRGYSKISITNAEFKAALLKAQQEIYKQYGIGLSVKLLHSEILFLGQEEPSIDLQIIQYPKFPQTEENLKIAFVALLKLLMIDLEQNRVVVLFTDETLMLEVSDSIDPRIQL</sequence>
<evidence type="ECO:0000313" key="2">
    <source>
        <dbReference type="Proteomes" id="UP000248840"/>
    </source>
</evidence>
<proteinExistence type="predicted"/>
<dbReference type="AlphaFoldDB" id="A0A328YNG5"/>